<reference evidence="2" key="1">
    <citation type="journal article" date="2020" name="Phytopathology">
        <title>Genome Sequence Resources of Colletotrichum truncatum, C. plurivorum, C. musicola, and C. sojae: Four Species Pathogenic to Soybean (Glycine max).</title>
        <authorList>
            <person name="Rogerio F."/>
            <person name="Boufleur T.R."/>
            <person name="Ciampi-Guillardi M."/>
            <person name="Sukno S.A."/>
            <person name="Thon M.R."/>
            <person name="Massola Junior N.S."/>
            <person name="Baroncelli R."/>
        </authorList>
    </citation>
    <scope>NUCLEOTIDE SEQUENCE</scope>
    <source>
        <strain evidence="2">LFN0074</strain>
    </source>
</reference>
<proteinExistence type="predicted"/>
<name>A0A8H6NUQ3_9PEZI</name>
<sequence>MSRQYLLSQDQLASQGQNDGAGIPMSPLKDDGVSVRGSFRSVSQRSSMTDHGSAVIGTAEAHNLGPSIWAPTSMPRPSRGAFIKRKPVASARSDEQTPLDPETATHDEPVKVSQTTAQGRAIKAFHWWWWVQDMKLADWPWEIQPSSVISVLTTISKTAMMVPIASCISQLKWRHMQLRPRPLNHLQVFDDASRGPWRSAIMAWKLPFQSFLGWALALVTIVALGIEPSAQNILDFPSRDWNVTGDFVADMGKADNYFSKGFLQLPGNNFQLWVPNSDLPNFQAAILNGLSGAVFEPNHKCPGNSTRCLWPDFKSLGVCSSFHNVTEETTRNCTVKNKNDWIQNCAYTIPGRMSKDPPTLEYYNNGPTSLKDTQVYYSDYDYSERLGQLTVVRHDSGDWPKSKTPPSPEIFLADFDWCVKSYSNVSATPETLSVGQSTSELLEFREVRGMFDRKESPLNAESVRLATADNSTEAEITRMVREWLPRYLQNLLQGELFEQVPGHRPDKTPKPDTAMNLGFLLYNAKDLKAVTENLADTITNQIRSGSPGDNSNATMVRGEVWRTETSITVRWPWLILPAMETVITAILLVVSILMTMKSPLLKTSATAFLAYPLSGWGADEHAIQDSQSAEKLDKLAQGLEGKFEKDSGNWRFVRFLSFIGHSPLLNLLPLISSVNMKASVATAILAYLAGTAMAAATDSGFTETTENVAPYPMGLIGWEGPLYEGGPDVHYEGVDLEDIDRQIQAGHPGLSLFDDSLNFPSRSQPDNFVGEEVFEEPTTAGHLRARQSWNTLCDLRQYGGVQILDAMSGVRHLRSVSNRCVVQARQCIRTTCNNSTAIVMCNDRTFAWSFTCSHIASVADAAVAFCMDGWSTPSIAACQRFHPTDGYNVIVGSCKYFGPSGQPV</sequence>
<dbReference type="InterPro" id="IPR021514">
    <property type="entry name" value="DUF3176"/>
</dbReference>
<dbReference type="PANTHER" id="PTHR35394">
    <property type="entry name" value="DUF3176 DOMAIN-CONTAINING PROTEIN"/>
    <property type="match status" value="1"/>
</dbReference>
<evidence type="ECO:0000256" key="1">
    <source>
        <dbReference type="SAM" id="MobiDB-lite"/>
    </source>
</evidence>
<dbReference type="Pfam" id="PF11374">
    <property type="entry name" value="DUF3176"/>
    <property type="match status" value="1"/>
</dbReference>
<dbReference type="PANTHER" id="PTHR35394:SF5">
    <property type="entry name" value="DUF3176 DOMAIN-CONTAINING PROTEIN"/>
    <property type="match status" value="1"/>
</dbReference>
<keyword evidence="3" id="KW-1185">Reference proteome</keyword>
<dbReference type="EMBL" id="WIGM01000056">
    <property type="protein sequence ID" value="KAF6842887.1"/>
    <property type="molecule type" value="Genomic_DNA"/>
</dbReference>
<accession>A0A8H6NUQ3</accession>
<dbReference type="Proteomes" id="UP000639643">
    <property type="component" value="Unassembled WGS sequence"/>
</dbReference>
<gene>
    <name evidence="2" type="ORF">CMUS01_02618</name>
</gene>
<dbReference type="AlphaFoldDB" id="A0A8H6NUQ3"/>
<evidence type="ECO:0000313" key="3">
    <source>
        <dbReference type="Proteomes" id="UP000639643"/>
    </source>
</evidence>
<dbReference type="OrthoDB" id="3552888at2759"/>
<feature type="compositionally biased region" description="Polar residues" evidence="1">
    <location>
        <begin position="1"/>
        <end position="18"/>
    </location>
</feature>
<feature type="region of interest" description="Disordered" evidence="1">
    <location>
        <begin position="1"/>
        <end position="34"/>
    </location>
</feature>
<feature type="region of interest" description="Disordered" evidence="1">
    <location>
        <begin position="86"/>
        <end position="115"/>
    </location>
</feature>
<comment type="caution">
    <text evidence="2">The sequence shown here is derived from an EMBL/GenBank/DDBJ whole genome shotgun (WGS) entry which is preliminary data.</text>
</comment>
<evidence type="ECO:0000313" key="2">
    <source>
        <dbReference type="EMBL" id="KAF6842887.1"/>
    </source>
</evidence>
<protein>
    <submittedName>
        <fullName evidence="2">Uncharacterized protein</fullName>
    </submittedName>
</protein>
<organism evidence="2 3">
    <name type="scientific">Colletotrichum musicola</name>
    <dbReference type="NCBI Taxonomy" id="2175873"/>
    <lineage>
        <taxon>Eukaryota</taxon>
        <taxon>Fungi</taxon>
        <taxon>Dikarya</taxon>
        <taxon>Ascomycota</taxon>
        <taxon>Pezizomycotina</taxon>
        <taxon>Sordariomycetes</taxon>
        <taxon>Hypocreomycetidae</taxon>
        <taxon>Glomerellales</taxon>
        <taxon>Glomerellaceae</taxon>
        <taxon>Colletotrichum</taxon>
        <taxon>Colletotrichum orchidearum species complex</taxon>
    </lineage>
</organism>